<feature type="transmembrane region" description="Helical" evidence="1">
    <location>
        <begin position="6"/>
        <end position="23"/>
    </location>
</feature>
<protein>
    <submittedName>
        <fullName evidence="2">Uncharacterized protein</fullName>
    </submittedName>
</protein>
<feature type="transmembrane region" description="Helical" evidence="1">
    <location>
        <begin position="35"/>
        <end position="57"/>
    </location>
</feature>
<dbReference type="RefSeq" id="WP_166535289.1">
    <property type="nucleotide sequence ID" value="NZ_VNHW01000025.1"/>
</dbReference>
<comment type="caution">
    <text evidence="2">The sequence shown here is derived from an EMBL/GenBank/DDBJ whole genome shotgun (WGS) entry which is preliminary data.</text>
</comment>
<sequence>MTVAFYVASALLIVAVAVINWLAKAPPARMAPLVRWGVMIGLGLVAALSTWVIVWTVESGAV</sequence>
<keyword evidence="3" id="KW-1185">Reference proteome</keyword>
<gene>
    <name evidence="2" type="ORF">BD833_12520</name>
</gene>
<dbReference type="AlphaFoldDB" id="A0A5S5CMU2"/>
<reference evidence="2 3" key="1">
    <citation type="submission" date="2019-07" db="EMBL/GenBank/DDBJ databases">
        <title>Genomic Encyclopedia of Archaeal and Bacterial Type Strains, Phase II (KMG-II): from individual species to whole genera.</title>
        <authorList>
            <person name="Goeker M."/>
        </authorList>
    </citation>
    <scope>NUCLEOTIDE SEQUENCE [LARGE SCALE GENOMIC DNA]</scope>
    <source>
        <strain evidence="2 3">DSM 46842</strain>
    </source>
</reference>
<keyword evidence="1" id="KW-0472">Membrane</keyword>
<accession>A0A5S5CMU2</accession>
<evidence type="ECO:0000313" key="2">
    <source>
        <dbReference type="EMBL" id="TYP81214.1"/>
    </source>
</evidence>
<dbReference type="Proteomes" id="UP000322499">
    <property type="component" value="Unassembled WGS sequence"/>
</dbReference>
<keyword evidence="1" id="KW-0812">Transmembrane</keyword>
<evidence type="ECO:0000256" key="1">
    <source>
        <dbReference type="SAM" id="Phobius"/>
    </source>
</evidence>
<proteinExistence type="predicted"/>
<evidence type="ECO:0000313" key="3">
    <source>
        <dbReference type="Proteomes" id="UP000322499"/>
    </source>
</evidence>
<keyword evidence="1" id="KW-1133">Transmembrane helix</keyword>
<dbReference type="EMBL" id="VNHW01000025">
    <property type="protein sequence ID" value="TYP81214.1"/>
    <property type="molecule type" value="Genomic_DNA"/>
</dbReference>
<organism evidence="2 3">
    <name type="scientific">Blastococcus xanthinilyticus</name>
    <dbReference type="NCBI Taxonomy" id="1564164"/>
    <lineage>
        <taxon>Bacteria</taxon>
        <taxon>Bacillati</taxon>
        <taxon>Actinomycetota</taxon>
        <taxon>Actinomycetes</taxon>
        <taxon>Geodermatophilales</taxon>
        <taxon>Geodermatophilaceae</taxon>
        <taxon>Blastococcus</taxon>
    </lineage>
</organism>
<name>A0A5S5CMU2_9ACTN</name>